<evidence type="ECO:0000313" key="9">
    <source>
        <dbReference type="EMBL" id="APU45753.1"/>
    </source>
</evidence>
<dbReference type="GO" id="GO:0006189">
    <property type="term" value="P:'de novo' IMP biosynthetic process"/>
    <property type="evidence" value="ECO:0007669"/>
    <property type="project" value="UniProtKB-UniRule"/>
</dbReference>
<feature type="active site" evidence="8">
    <location>
        <position position="197"/>
    </location>
</feature>
<evidence type="ECO:0000313" key="10">
    <source>
        <dbReference type="EMBL" id="MPQ35507.1"/>
    </source>
</evidence>
<comment type="subunit">
    <text evidence="8">Part of the FGAM synthase complex composed of 1 PurL, 1 PurQ and 2 PurS subunits.</text>
</comment>
<dbReference type="InterPro" id="IPR029062">
    <property type="entry name" value="Class_I_gatase-like"/>
</dbReference>
<dbReference type="PROSITE" id="PS51274">
    <property type="entry name" value="GATASE_COBBQ"/>
    <property type="match status" value="1"/>
</dbReference>
<dbReference type="EMBL" id="CP019030">
    <property type="protein sequence ID" value="APU45753.1"/>
    <property type="molecule type" value="Genomic_DNA"/>
</dbReference>
<comment type="catalytic activity">
    <reaction evidence="8">
        <text>L-glutamine + H2O = L-glutamate + NH4(+)</text>
        <dbReference type="Rhea" id="RHEA:15889"/>
        <dbReference type="ChEBI" id="CHEBI:15377"/>
        <dbReference type="ChEBI" id="CHEBI:28938"/>
        <dbReference type="ChEBI" id="CHEBI:29985"/>
        <dbReference type="ChEBI" id="CHEBI:58359"/>
        <dbReference type="EC" id="3.5.1.2"/>
    </reaction>
</comment>
<dbReference type="FunFam" id="3.40.50.880:FF:000019">
    <property type="entry name" value="Phosphoribosylformylglycinamidine synthase subunit PurQ"/>
    <property type="match status" value="1"/>
</dbReference>
<dbReference type="InterPro" id="IPR010075">
    <property type="entry name" value="PRibForGlyAmidine_synth_PurQ"/>
</dbReference>
<dbReference type="OrthoDB" id="9804441at2"/>
<reference evidence="10 14" key="2">
    <citation type="submission" date="2019-10" db="EMBL/GenBank/DDBJ databases">
        <title>Genome Sequencing and assembly of Lactobacillus fermentum I2, a lactic acid bacteria.</title>
        <authorList>
            <person name="Lopes L.S."/>
            <person name="Persinoti G.F."/>
            <person name="Riano-Pachon D.M."/>
            <person name="Labate C.A."/>
        </authorList>
    </citation>
    <scope>NUCLEOTIDE SEQUENCE [LARGE SCALE GENOMIC DNA]</scope>
    <source>
        <strain evidence="10 14">I2</strain>
    </source>
</reference>
<comment type="function">
    <text evidence="8">Part of the phosphoribosylformylglycinamidine synthase complex involved in the purines biosynthetic pathway. Catalyzes the ATP-dependent conversion of formylglycinamide ribonucleotide (FGAR) and glutamine to yield formylglycinamidine ribonucleotide (FGAM) and glutamate. The FGAM synthase complex is composed of three subunits. PurQ produces an ammonia molecule by converting glutamine to glutamate. PurL transfers the ammonia molecule to FGAR to form FGAM in an ATP-dependent manner. PurS interacts with PurQ and PurL and is thought to assist in the transfer of the ammonia molecule from PurQ to PurL.</text>
</comment>
<dbReference type="SUPFAM" id="SSF52317">
    <property type="entry name" value="Class I glutamine amidotransferase-like"/>
    <property type="match status" value="1"/>
</dbReference>
<keyword evidence="4 8" id="KW-0658">Purine biosynthesis</keyword>
<evidence type="ECO:0000256" key="6">
    <source>
        <dbReference type="ARBA" id="ARBA00022840"/>
    </source>
</evidence>
<dbReference type="EC" id="3.5.1.2" evidence="8"/>
<evidence type="ECO:0000313" key="14">
    <source>
        <dbReference type="Proteomes" id="UP000466799"/>
    </source>
</evidence>
<evidence type="ECO:0000256" key="2">
    <source>
        <dbReference type="ARBA" id="ARBA00022598"/>
    </source>
</evidence>
<dbReference type="NCBIfam" id="TIGR01737">
    <property type="entry name" value="FGAM_synth_I"/>
    <property type="match status" value="1"/>
</dbReference>
<evidence type="ECO:0000313" key="12">
    <source>
        <dbReference type="EMBL" id="WFR89322.1"/>
    </source>
</evidence>
<dbReference type="CDD" id="cd01740">
    <property type="entry name" value="GATase1_FGAR_AT"/>
    <property type="match status" value="1"/>
</dbReference>
<evidence type="ECO:0000256" key="4">
    <source>
        <dbReference type="ARBA" id="ARBA00022755"/>
    </source>
</evidence>
<comment type="subcellular location">
    <subcellularLocation>
        <location evidence="8">Cytoplasm</location>
    </subcellularLocation>
</comment>
<dbReference type="PIRSF" id="PIRSF001586">
    <property type="entry name" value="FGAM_synth_I"/>
    <property type="match status" value="1"/>
</dbReference>
<evidence type="ECO:0000256" key="8">
    <source>
        <dbReference type="HAMAP-Rule" id="MF_00421"/>
    </source>
</evidence>
<keyword evidence="2 8" id="KW-0436">Ligase</keyword>
<keyword evidence="5 8" id="KW-0378">Hydrolase</keyword>
<evidence type="ECO:0000313" key="15">
    <source>
        <dbReference type="Proteomes" id="UP000503169"/>
    </source>
</evidence>
<dbReference type="NCBIfam" id="NF002957">
    <property type="entry name" value="PRK03619.1"/>
    <property type="match status" value="1"/>
</dbReference>
<dbReference type="EMBL" id="CP050919">
    <property type="protein sequence ID" value="QIX57756.1"/>
    <property type="molecule type" value="Genomic_DNA"/>
</dbReference>
<dbReference type="HAMAP" id="MF_00421">
    <property type="entry name" value="PurQ"/>
    <property type="match status" value="1"/>
</dbReference>
<accession>A0A0F4HD97</accession>
<evidence type="ECO:0000313" key="13">
    <source>
        <dbReference type="Proteomes" id="UP000185427"/>
    </source>
</evidence>
<dbReference type="PROSITE" id="PS51273">
    <property type="entry name" value="GATASE_TYPE_1"/>
    <property type="match status" value="1"/>
</dbReference>
<dbReference type="EC" id="6.3.5.3" evidence="8"/>
<feature type="active site" evidence="8">
    <location>
        <position position="195"/>
    </location>
</feature>
<evidence type="ECO:0000256" key="5">
    <source>
        <dbReference type="ARBA" id="ARBA00022801"/>
    </source>
</evidence>
<dbReference type="PANTHER" id="PTHR47552">
    <property type="entry name" value="PHOSPHORIBOSYLFORMYLGLYCINAMIDINE SYNTHASE SUBUNIT PURQ"/>
    <property type="match status" value="1"/>
</dbReference>
<keyword evidence="7 8" id="KW-0315">Glutamine amidotransferase</keyword>
<dbReference type="UniPathway" id="UPA00074">
    <property type="reaction ID" value="UER00128"/>
</dbReference>
<keyword evidence="6 8" id="KW-0067">ATP-binding</keyword>
<keyword evidence="1 8" id="KW-0963">Cytoplasm</keyword>
<dbReference type="Proteomes" id="UP001218104">
    <property type="component" value="Chromosome"/>
</dbReference>
<evidence type="ECO:0000313" key="11">
    <source>
        <dbReference type="EMBL" id="QIX57756.1"/>
    </source>
</evidence>
<dbReference type="EMBL" id="CP121468">
    <property type="protein sequence ID" value="WFR89322.1"/>
    <property type="molecule type" value="Genomic_DNA"/>
</dbReference>
<evidence type="ECO:0000256" key="7">
    <source>
        <dbReference type="ARBA" id="ARBA00022962"/>
    </source>
</evidence>
<organism evidence="10 14">
    <name type="scientific">Limosilactobacillus fermentum</name>
    <name type="common">Lactobacillus fermentum</name>
    <dbReference type="NCBI Taxonomy" id="1613"/>
    <lineage>
        <taxon>Bacteria</taxon>
        <taxon>Bacillati</taxon>
        <taxon>Bacillota</taxon>
        <taxon>Bacilli</taxon>
        <taxon>Lactobacillales</taxon>
        <taxon>Lactobacillaceae</taxon>
        <taxon>Limosilactobacillus</taxon>
    </lineage>
</organism>
<dbReference type="RefSeq" id="WP_003682494.1">
    <property type="nucleotide sequence ID" value="NZ_BJLV01000024.1"/>
</dbReference>
<dbReference type="GO" id="GO:0004642">
    <property type="term" value="F:phosphoribosylformylglycinamidine synthase activity"/>
    <property type="evidence" value="ECO:0007669"/>
    <property type="project" value="UniProtKB-UniRule"/>
</dbReference>
<evidence type="ECO:0000256" key="3">
    <source>
        <dbReference type="ARBA" id="ARBA00022741"/>
    </source>
</evidence>
<dbReference type="PANTHER" id="PTHR47552:SF1">
    <property type="entry name" value="PHOSPHORIBOSYLFORMYLGLYCINAMIDINE SYNTHASE SUBUNIT PURQ"/>
    <property type="match status" value="1"/>
</dbReference>
<dbReference type="GO" id="GO:0005524">
    <property type="term" value="F:ATP binding"/>
    <property type="evidence" value="ECO:0007669"/>
    <property type="project" value="UniProtKB-KW"/>
</dbReference>
<dbReference type="SMART" id="SM01211">
    <property type="entry name" value="GATase_5"/>
    <property type="match status" value="1"/>
</dbReference>
<proteinExistence type="inferred from homology"/>
<dbReference type="Proteomes" id="UP000466799">
    <property type="component" value="Unassembled WGS sequence"/>
</dbReference>
<evidence type="ECO:0000256" key="1">
    <source>
        <dbReference type="ARBA" id="ARBA00022490"/>
    </source>
</evidence>
<reference evidence="9 13" key="1">
    <citation type="submission" date="2016-12" db="EMBL/GenBank/DDBJ databases">
        <title>Complete Genome Sequence of Lactobacillus fermentum Strain SNUV175, a Probiotic for Treatment of Bacterial Vaginosis.</title>
        <authorList>
            <person name="Lee S."/>
            <person name="You H.J."/>
            <person name="Kwon B."/>
            <person name="Ko G."/>
        </authorList>
    </citation>
    <scope>NUCLEOTIDE SEQUENCE [LARGE SCALE GENOMIC DNA]</scope>
    <source>
        <strain evidence="9 13">SNUV175</strain>
    </source>
</reference>
<protein>
    <recommendedName>
        <fullName evidence="8">Phosphoribosylformylglycinamidine synthase subunit PurQ</fullName>
        <shortName evidence="8">FGAM synthase</shortName>
        <ecNumber evidence="8">6.3.5.3</ecNumber>
    </recommendedName>
    <alternativeName>
        <fullName evidence="8">Formylglycinamide ribonucleotide amidotransferase subunit I</fullName>
        <shortName evidence="8">FGAR amidotransferase I</shortName>
        <shortName evidence="8">FGAR-AT I</shortName>
    </alternativeName>
    <alternativeName>
        <fullName evidence="8">Glutaminase PurQ</fullName>
        <ecNumber evidence="8">3.5.1.2</ecNumber>
    </alternativeName>
    <alternativeName>
        <fullName evidence="8">Phosphoribosylformylglycinamidine synthase subunit I</fullName>
    </alternativeName>
</protein>
<dbReference type="Gene3D" id="3.40.50.880">
    <property type="match status" value="1"/>
</dbReference>
<feature type="active site" description="Nucleophile" evidence="8">
    <location>
        <position position="86"/>
    </location>
</feature>
<dbReference type="SMR" id="A0A0F4HD97"/>
<dbReference type="PATRIC" id="fig|1613.32.peg.835"/>
<dbReference type="AlphaFoldDB" id="A0A0F4HD97"/>
<sequence>MKIAVIVFPGSNCDIDLYEALKTVCGADVDYVDHQQTSLAGYDAVMLPGGFSYGDYLRAGAIARFAKIMPEVKRLADEGKPVFGTCNGFQILTEAGLLPGALKKNDSQNFVCKTTPLEVVNNQTIFTSQYQEHERINLPIAHADGSYFADQATLDELEANHQVVFRYAEENPNGSLNNIAGICNRAGNVLGMMPHPERAVEAILGNTDGLRVFKSLLENGTVIAEG</sequence>
<reference evidence="12" key="4">
    <citation type="submission" date="2023-04" db="EMBL/GenBank/DDBJ databases">
        <title>Genomic of Limosilactobacillus fermentum MSJK0025.</title>
        <authorList>
            <person name="Yang S."/>
        </authorList>
    </citation>
    <scope>NUCLEOTIDE SEQUENCE</scope>
    <source>
        <strain evidence="12">MSJK0025</strain>
    </source>
</reference>
<dbReference type="Pfam" id="PF13507">
    <property type="entry name" value="GATase_5"/>
    <property type="match status" value="1"/>
</dbReference>
<dbReference type="Proteomes" id="UP000185427">
    <property type="component" value="Chromosome"/>
</dbReference>
<name>A0A0F4HD97_LIMFE</name>
<dbReference type="Proteomes" id="UP000503169">
    <property type="component" value="Chromosome"/>
</dbReference>
<comment type="pathway">
    <text evidence="8">Purine metabolism; IMP biosynthesis via de novo pathway; 5-amino-1-(5-phospho-D-ribosyl)imidazole from N(2)-formyl-N(1)-(5-phospho-D-ribosyl)glycinamide: step 1/2.</text>
</comment>
<dbReference type="GO" id="GO:0005737">
    <property type="term" value="C:cytoplasm"/>
    <property type="evidence" value="ECO:0007669"/>
    <property type="project" value="UniProtKB-SubCell"/>
</dbReference>
<reference evidence="11 15" key="3">
    <citation type="submission" date="2020-04" db="EMBL/GenBank/DDBJ databases">
        <title>Novel strain L. Fermentum HFD1 producer antibacterial peptides.</title>
        <authorList>
            <person name="Ozhegov G.D."/>
            <person name="Pavlova A.S."/>
            <person name="Zhuravleva D.E."/>
            <person name="Gogoleva N.V."/>
            <person name="Shagimardanova E.I."/>
            <person name="Markelova M.I."/>
            <person name="Yarullina D.R."/>
            <person name="Kayumov A.R."/>
        </authorList>
    </citation>
    <scope>NUCLEOTIDE SEQUENCE [LARGE SCALE GENOMIC DNA]</scope>
    <source>
        <strain evidence="11 15">HFD1</strain>
    </source>
</reference>
<dbReference type="GO" id="GO:0004359">
    <property type="term" value="F:glutaminase activity"/>
    <property type="evidence" value="ECO:0007669"/>
    <property type="project" value="UniProtKB-EC"/>
</dbReference>
<gene>
    <name evidence="8 10" type="primary">purQ</name>
    <name evidence="9" type="ORF">BUW47_04585</name>
    <name evidence="10" type="ORF">GC247_06350</name>
    <name evidence="11" type="ORF">HCY95_00150</name>
    <name evidence="12" type="ORF">P8634_00705</name>
</gene>
<dbReference type="EMBL" id="WHJL01000058">
    <property type="protein sequence ID" value="MPQ35507.1"/>
    <property type="molecule type" value="Genomic_DNA"/>
</dbReference>
<comment type="catalytic activity">
    <reaction evidence="8">
        <text>N(2)-formyl-N(1)-(5-phospho-beta-D-ribosyl)glycinamide + L-glutamine + ATP + H2O = 2-formamido-N(1)-(5-O-phospho-beta-D-ribosyl)acetamidine + L-glutamate + ADP + phosphate + H(+)</text>
        <dbReference type="Rhea" id="RHEA:17129"/>
        <dbReference type="ChEBI" id="CHEBI:15377"/>
        <dbReference type="ChEBI" id="CHEBI:15378"/>
        <dbReference type="ChEBI" id="CHEBI:29985"/>
        <dbReference type="ChEBI" id="CHEBI:30616"/>
        <dbReference type="ChEBI" id="CHEBI:43474"/>
        <dbReference type="ChEBI" id="CHEBI:58359"/>
        <dbReference type="ChEBI" id="CHEBI:147286"/>
        <dbReference type="ChEBI" id="CHEBI:147287"/>
        <dbReference type="ChEBI" id="CHEBI:456216"/>
        <dbReference type="EC" id="6.3.5.3"/>
    </reaction>
</comment>
<keyword evidence="3 8" id="KW-0547">Nucleotide-binding</keyword>